<dbReference type="SUPFAM" id="SSF51735">
    <property type="entry name" value="NAD(P)-binding Rossmann-fold domains"/>
    <property type="match status" value="1"/>
</dbReference>
<keyword evidence="2" id="KW-0560">Oxidoreductase</keyword>
<sequence length="244" mass="25398">MIDHNTVALVTGADRGLGAMFVETLVARGAGKVYAATHRPADANAFQNPRVVPVTLDVTNPEDVKRVAAIASDVTLLINNAGVNTQTGALHANQPDRARLEMEVNFFATIAMANAFAPHLIASRGTMVNILSVLARVSLPAMTSLCASKAAGLRLTEGLDAELAPQGVRAYAVMPGAIDTDMSRDYVGDKLTTREVVDATLDAIGGAPREIYIGAMAQGVAGMLAADRSTLHAQILGGAQAQPQ</sequence>
<dbReference type="PRINTS" id="PR00080">
    <property type="entry name" value="SDRFAMILY"/>
</dbReference>
<evidence type="ECO:0000256" key="2">
    <source>
        <dbReference type="ARBA" id="ARBA00023002"/>
    </source>
</evidence>
<comment type="similarity">
    <text evidence="1 3">Belongs to the short-chain dehydrogenases/reductases (SDR) family.</text>
</comment>
<name>A0A158IDC4_CABSO</name>
<dbReference type="PRINTS" id="PR00081">
    <property type="entry name" value="GDHRDH"/>
</dbReference>
<evidence type="ECO:0000313" key="5">
    <source>
        <dbReference type="Proteomes" id="UP000054893"/>
    </source>
</evidence>
<dbReference type="AlphaFoldDB" id="A0A158IDC4"/>
<dbReference type="PANTHER" id="PTHR44169">
    <property type="entry name" value="NADPH-DEPENDENT 1-ACYLDIHYDROXYACETONE PHOSPHATE REDUCTASE"/>
    <property type="match status" value="1"/>
</dbReference>
<accession>A0A158IDC4</accession>
<evidence type="ECO:0000313" key="4">
    <source>
        <dbReference type="EMBL" id="SAL54544.1"/>
    </source>
</evidence>
<reference evidence="4 5" key="1">
    <citation type="submission" date="2016-01" db="EMBL/GenBank/DDBJ databases">
        <authorList>
            <person name="Oliw E.H."/>
        </authorList>
    </citation>
    <scope>NUCLEOTIDE SEQUENCE [LARGE SCALE GENOMIC DNA]</scope>
    <source>
        <strain evidence="4">LMG 22029</strain>
    </source>
</reference>
<protein>
    <submittedName>
        <fullName evidence="4">Short-chain dehydrogenase</fullName>
    </submittedName>
</protein>
<dbReference type="EMBL" id="FCOC02000035">
    <property type="protein sequence ID" value="SAL54544.1"/>
    <property type="molecule type" value="Genomic_DNA"/>
</dbReference>
<dbReference type="OrthoDB" id="5786478at2"/>
<dbReference type="InterPro" id="IPR036291">
    <property type="entry name" value="NAD(P)-bd_dom_sf"/>
</dbReference>
<dbReference type="InterPro" id="IPR002347">
    <property type="entry name" value="SDR_fam"/>
</dbReference>
<organism evidence="4 5">
    <name type="scientific">Caballeronia sordidicola</name>
    <name type="common">Burkholderia sordidicola</name>
    <dbReference type="NCBI Taxonomy" id="196367"/>
    <lineage>
        <taxon>Bacteria</taxon>
        <taxon>Pseudomonadati</taxon>
        <taxon>Pseudomonadota</taxon>
        <taxon>Betaproteobacteria</taxon>
        <taxon>Burkholderiales</taxon>
        <taxon>Burkholderiaceae</taxon>
        <taxon>Caballeronia</taxon>
    </lineage>
</organism>
<evidence type="ECO:0000256" key="1">
    <source>
        <dbReference type="ARBA" id="ARBA00006484"/>
    </source>
</evidence>
<dbReference type="RefSeq" id="WP_060858963.1">
    <property type="nucleotide sequence ID" value="NZ_FCOC02000035.1"/>
</dbReference>
<dbReference type="PANTHER" id="PTHR44169:SF6">
    <property type="entry name" value="NADPH-DEPENDENT 1-ACYLDIHYDROXYACETONE PHOSPHATE REDUCTASE"/>
    <property type="match status" value="1"/>
</dbReference>
<evidence type="ECO:0000256" key="3">
    <source>
        <dbReference type="RuleBase" id="RU000363"/>
    </source>
</evidence>
<gene>
    <name evidence="4" type="ORF">AWB64_06005</name>
</gene>
<dbReference type="Pfam" id="PF00106">
    <property type="entry name" value="adh_short"/>
    <property type="match status" value="1"/>
</dbReference>
<dbReference type="Proteomes" id="UP000054893">
    <property type="component" value="Unassembled WGS sequence"/>
</dbReference>
<dbReference type="GO" id="GO:0016491">
    <property type="term" value="F:oxidoreductase activity"/>
    <property type="evidence" value="ECO:0007669"/>
    <property type="project" value="UniProtKB-KW"/>
</dbReference>
<dbReference type="Gene3D" id="3.40.50.720">
    <property type="entry name" value="NAD(P)-binding Rossmann-like Domain"/>
    <property type="match status" value="1"/>
</dbReference>
<proteinExistence type="inferred from homology"/>